<dbReference type="GO" id="GO:0004674">
    <property type="term" value="F:protein serine/threonine kinase activity"/>
    <property type="evidence" value="ECO:0007669"/>
    <property type="project" value="UniProtKB-EC"/>
</dbReference>
<reference evidence="7 8" key="1">
    <citation type="submission" date="2019-03" db="EMBL/GenBank/DDBJ databases">
        <title>Single cell metagenomics reveals metabolic interactions within the superorganism composed of flagellate Streblomastix strix and complex community of Bacteroidetes bacteria on its surface.</title>
        <authorList>
            <person name="Treitli S.C."/>
            <person name="Kolisko M."/>
            <person name="Husnik F."/>
            <person name="Keeling P."/>
            <person name="Hampl V."/>
        </authorList>
    </citation>
    <scope>NUCLEOTIDE SEQUENCE [LARGE SCALE GENOMIC DNA]</scope>
    <source>
        <strain evidence="7">ST1C</strain>
    </source>
</reference>
<keyword evidence="2" id="KW-0808">Transferase</keyword>
<evidence type="ECO:0000256" key="4">
    <source>
        <dbReference type="ARBA" id="ARBA00022777"/>
    </source>
</evidence>
<evidence type="ECO:0000313" key="8">
    <source>
        <dbReference type="Proteomes" id="UP000324800"/>
    </source>
</evidence>
<dbReference type="Gene3D" id="1.10.510.10">
    <property type="entry name" value="Transferase(Phosphotransferase) domain 1"/>
    <property type="match status" value="1"/>
</dbReference>
<dbReference type="InterPro" id="IPR050660">
    <property type="entry name" value="NEK_Ser/Thr_kinase"/>
</dbReference>
<dbReference type="Proteomes" id="UP000324800">
    <property type="component" value="Unassembled WGS sequence"/>
</dbReference>
<evidence type="ECO:0000259" key="6">
    <source>
        <dbReference type="PROSITE" id="PS50011"/>
    </source>
</evidence>
<evidence type="ECO:0000256" key="5">
    <source>
        <dbReference type="ARBA" id="ARBA00022840"/>
    </source>
</evidence>
<dbReference type="PANTHER" id="PTHR43671">
    <property type="entry name" value="SERINE/THREONINE-PROTEIN KINASE NEK"/>
    <property type="match status" value="1"/>
</dbReference>
<dbReference type="PROSITE" id="PS00108">
    <property type="entry name" value="PROTEIN_KINASE_ST"/>
    <property type="match status" value="1"/>
</dbReference>
<sequence>IVEGENPYKDLCFTYIGKNTILEFQCDILTQPQLILWFRLIKTSRVNVRFAQYLANPAKYIGYMTSFDGKIGLPQDYNSEGFIGKVFLINLDSRYQDGFTSEPIQILVEDGNQYMDELIMYQGKDEFFELQCEIFEKPLGSHWFKLIKIKWAEDAYVTHRPKIKQLQMPQLLRPIQQLQMPQLSPRQPAQQQIPQPLPITRVHTLSDFEVLDELAGGAFGRILLVKLISTGELFVMKRISYVGAAKKKMADDEVAMLKLVQSMHIVKYIESFVDGIDMCIVLEYYTNGNLRILMDEMKTWTIVDRKKRGFQILYQILSALEFLHKQNIVHRDLKPENVLVDQIGNAKVGDYGLASKMEDKSYLKAVGTKIYSPSEAHKDERMTFMSDIWSTGVIIIEALTGKHPFEGKTQEETISNIKNGRFAPFPEYITGDLKNMLLRMIDANPTKRLTAAELLSTDLMLCEAEVYQYKTVQ</sequence>
<protein>
    <recommendedName>
        <fullName evidence="1">non-specific serine/threonine protein kinase</fullName>
        <ecNumber evidence="1">2.7.11.1</ecNumber>
    </recommendedName>
</protein>
<gene>
    <name evidence="7" type="ORF">EZS28_021221</name>
</gene>
<keyword evidence="5" id="KW-0067">ATP-binding</keyword>
<evidence type="ECO:0000256" key="2">
    <source>
        <dbReference type="ARBA" id="ARBA00022679"/>
    </source>
</evidence>
<name>A0A5J4VKZ4_9EUKA</name>
<dbReference type="SMART" id="SM00220">
    <property type="entry name" value="S_TKc"/>
    <property type="match status" value="1"/>
</dbReference>
<dbReference type="AlphaFoldDB" id="A0A5J4VKZ4"/>
<dbReference type="InterPro" id="IPR011009">
    <property type="entry name" value="Kinase-like_dom_sf"/>
</dbReference>
<dbReference type="PROSITE" id="PS50011">
    <property type="entry name" value="PROTEIN_KINASE_DOM"/>
    <property type="match status" value="1"/>
</dbReference>
<evidence type="ECO:0000256" key="3">
    <source>
        <dbReference type="ARBA" id="ARBA00022741"/>
    </source>
</evidence>
<dbReference type="Pfam" id="PF00069">
    <property type="entry name" value="Pkinase"/>
    <property type="match status" value="1"/>
</dbReference>
<feature type="domain" description="Protein kinase" evidence="6">
    <location>
        <begin position="208"/>
        <end position="461"/>
    </location>
</feature>
<comment type="caution">
    <text evidence="7">The sequence shown here is derived from an EMBL/GenBank/DDBJ whole genome shotgun (WGS) entry which is preliminary data.</text>
</comment>
<dbReference type="SUPFAM" id="SSF56112">
    <property type="entry name" value="Protein kinase-like (PK-like)"/>
    <property type="match status" value="1"/>
</dbReference>
<organism evidence="7 8">
    <name type="scientific">Streblomastix strix</name>
    <dbReference type="NCBI Taxonomy" id="222440"/>
    <lineage>
        <taxon>Eukaryota</taxon>
        <taxon>Metamonada</taxon>
        <taxon>Preaxostyla</taxon>
        <taxon>Oxymonadida</taxon>
        <taxon>Streblomastigidae</taxon>
        <taxon>Streblomastix</taxon>
    </lineage>
</organism>
<dbReference type="EMBL" id="SNRW01006346">
    <property type="protein sequence ID" value="KAA6383252.1"/>
    <property type="molecule type" value="Genomic_DNA"/>
</dbReference>
<dbReference type="InterPro" id="IPR000719">
    <property type="entry name" value="Prot_kinase_dom"/>
</dbReference>
<keyword evidence="4 7" id="KW-0418">Kinase</keyword>
<feature type="non-terminal residue" evidence="7">
    <location>
        <position position="1"/>
    </location>
</feature>
<dbReference type="OrthoDB" id="4062651at2759"/>
<dbReference type="GO" id="GO:0005524">
    <property type="term" value="F:ATP binding"/>
    <property type="evidence" value="ECO:0007669"/>
    <property type="project" value="UniProtKB-KW"/>
</dbReference>
<evidence type="ECO:0000256" key="1">
    <source>
        <dbReference type="ARBA" id="ARBA00012513"/>
    </source>
</evidence>
<accession>A0A5J4VKZ4</accession>
<dbReference type="EC" id="2.7.11.1" evidence="1"/>
<proteinExistence type="predicted"/>
<dbReference type="PANTHER" id="PTHR43671:SF13">
    <property type="entry name" value="SERINE_THREONINE-PROTEIN KINASE NEK2"/>
    <property type="match status" value="1"/>
</dbReference>
<dbReference type="InterPro" id="IPR008271">
    <property type="entry name" value="Ser/Thr_kinase_AS"/>
</dbReference>
<keyword evidence="3" id="KW-0547">Nucleotide-binding</keyword>
<evidence type="ECO:0000313" key="7">
    <source>
        <dbReference type="EMBL" id="KAA6383252.1"/>
    </source>
</evidence>